<keyword evidence="5 10" id="KW-0067">ATP-binding</keyword>
<dbReference type="SUPFAM" id="SSF89095">
    <property type="entry name" value="GatB/YqeY motif"/>
    <property type="match status" value="2"/>
</dbReference>
<dbReference type="InterPro" id="IPR014746">
    <property type="entry name" value="Gln_synth/guanido_kin_cat_dom"/>
</dbReference>
<sequence>MKYRAIIGLEIHAELKTATKMFCRCRNDALERRPNWHICPVCTAQPGALPVANLEAVRQVLRVGTALGGQLADFTEFDRKNYFYPDIPKGYQISQYEHPLVSGGSLREVAITRVHLEEDTAKSTHSGSTDESLIDFNRSGLPLMELVTEPVIHDAKTAVSFAKELQLLLRYLEASEANMEQGQMRVEANISVQDPGWEYLKLESKDRGPYAWINTNIDVEIKNEMNAKVEVKNLNSFRAVERAVEFEIKRQTEELEAGRKIIQETRGWDETNQRTFSQRKKESSHDYRYFPEPDLPKIFVSEILEFQNLAATLPELPWQKRERYEKVFGLKSEDVEVFVADLDLAEWFDEVAIALVPKGNPSEPEGLPFGTAGVNLAQTAANYVTSDIAGARKAGGEIKLPPAGDFAELVKLVSAGEVSSRGAKDILAVMLNEGGKPKIIAEAKGLYQVHDESAIGAIVDQVIAENQNVFAEYRAGKEKSLQFLIGQAMKASRGAANPTLLAKLFAERAQKS</sequence>
<evidence type="ECO:0000256" key="3">
    <source>
        <dbReference type="ARBA" id="ARBA00022598"/>
    </source>
</evidence>
<dbReference type="SUPFAM" id="SSF55931">
    <property type="entry name" value="Glutamine synthetase/guanido kinase"/>
    <property type="match status" value="1"/>
</dbReference>
<dbReference type="PANTHER" id="PTHR11659:SF0">
    <property type="entry name" value="GLUTAMYL-TRNA(GLN) AMIDOTRANSFERASE SUBUNIT B, MITOCHONDRIAL"/>
    <property type="match status" value="1"/>
</dbReference>
<dbReference type="GO" id="GO:0005524">
    <property type="term" value="F:ATP binding"/>
    <property type="evidence" value="ECO:0007669"/>
    <property type="project" value="UniProtKB-KW"/>
</dbReference>
<feature type="domain" description="Asn/Gln amidotransferase" evidence="11">
    <location>
        <begin position="346"/>
        <end position="509"/>
    </location>
</feature>
<dbReference type="AlphaFoldDB" id="A0A2H0RI90"/>
<evidence type="ECO:0000256" key="10">
    <source>
        <dbReference type="HAMAP-Rule" id="MF_00121"/>
    </source>
</evidence>
<keyword evidence="12" id="KW-0808">Transferase</keyword>
<dbReference type="GO" id="GO:0050566">
    <property type="term" value="F:asparaginyl-tRNA synthase (glutamine-hydrolyzing) activity"/>
    <property type="evidence" value="ECO:0007669"/>
    <property type="project" value="RHEA"/>
</dbReference>
<comment type="similarity">
    <text evidence="1 10">Belongs to the GatB/GatE family. GatB subfamily.</text>
</comment>
<evidence type="ECO:0000256" key="1">
    <source>
        <dbReference type="ARBA" id="ARBA00005306"/>
    </source>
</evidence>
<comment type="function">
    <text evidence="7 10">Allows the formation of correctly charged Asn-tRNA(Asn) or Gln-tRNA(Gln) through the transamidation of misacylated Asp-tRNA(Asn) or Glu-tRNA(Gln) in organisms which lack either or both of asparaginyl-tRNA or glutaminyl-tRNA synthetases. The reaction takes place in the presence of glutamine and ATP through an activated phospho-Asp-tRNA(Asn) or phospho-Glu-tRNA(Gln).</text>
</comment>
<evidence type="ECO:0000256" key="5">
    <source>
        <dbReference type="ARBA" id="ARBA00022840"/>
    </source>
</evidence>
<keyword evidence="3 10" id="KW-0436">Ligase</keyword>
<name>A0A2H0RI90_9BACT</name>
<comment type="subunit">
    <text evidence="2 10">Heterotrimer of A, B and C subunits.</text>
</comment>
<proteinExistence type="inferred from homology"/>
<dbReference type="InterPro" id="IPR017958">
    <property type="entry name" value="Gln-tRNA_amidoTrfase_suB_CS"/>
</dbReference>
<dbReference type="FunFam" id="1.10.10.410:FF:000001">
    <property type="entry name" value="Aspartyl/glutamyl-tRNA(Asn/Gln) amidotransferase subunit B"/>
    <property type="match status" value="1"/>
</dbReference>
<dbReference type="Gene3D" id="1.10.10.410">
    <property type="match status" value="1"/>
</dbReference>
<dbReference type="EMBL" id="PCYK01000012">
    <property type="protein sequence ID" value="PIR46126.1"/>
    <property type="molecule type" value="Genomic_DNA"/>
</dbReference>
<evidence type="ECO:0000256" key="8">
    <source>
        <dbReference type="ARBA" id="ARBA00047380"/>
    </source>
</evidence>
<keyword evidence="4 10" id="KW-0547">Nucleotide-binding</keyword>
<dbReference type="InterPro" id="IPR006075">
    <property type="entry name" value="Asn/Gln-tRNA_Trfase_suB/E_cat"/>
</dbReference>
<evidence type="ECO:0000256" key="2">
    <source>
        <dbReference type="ARBA" id="ARBA00011123"/>
    </source>
</evidence>
<dbReference type="Pfam" id="PF02637">
    <property type="entry name" value="GatB_Yqey"/>
    <property type="match status" value="1"/>
</dbReference>
<evidence type="ECO:0000259" key="11">
    <source>
        <dbReference type="SMART" id="SM00845"/>
    </source>
</evidence>
<dbReference type="GO" id="GO:0016740">
    <property type="term" value="F:transferase activity"/>
    <property type="evidence" value="ECO:0007669"/>
    <property type="project" value="UniProtKB-KW"/>
</dbReference>
<keyword evidence="6 10" id="KW-0648">Protein biosynthesis</keyword>
<dbReference type="SMART" id="SM00845">
    <property type="entry name" value="GatB_Yqey"/>
    <property type="match status" value="1"/>
</dbReference>
<dbReference type="Proteomes" id="UP000230431">
    <property type="component" value="Unassembled WGS sequence"/>
</dbReference>
<comment type="catalytic activity">
    <reaction evidence="8 10">
        <text>L-aspartyl-tRNA(Asn) + L-glutamine + ATP + H2O = L-asparaginyl-tRNA(Asn) + L-glutamate + ADP + phosphate + 2 H(+)</text>
        <dbReference type="Rhea" id="RHEA:14513"/>
        <dbReference type="Rhea" id="RHEA-COMP:9674"/>
        <dbReference type="Rhea" id="RHEA-COMP:9677"/>
        <dbReference type="ChEBI" id="CHEBI:15377"/>
        <dbReference type="ChEBI" id="CHEBI:15378"/>
        <dbReference type="ChEBI" id="CHEBI:29985"/>
        <dbReference type="ChEBI" id="CHEBI:30616"/>
        <dbReference type="ChEBI" id="CHEBI:43474"/>
        <dbReference type="ChEBI" id="CHEBI:58359"/>
        <dbReference type="ChEBI" id="CHEBI:78515"/>
        <dbReference type="ChEBI" id="CHEBI:78516"/>
        <dbReference type="ChEBI" id="CHEBI:456216"/>
    </reaction>
</comment>
<comment type="catalytic activity">
    <reaction evidence="9 10">
        <text>L-glutamyl-tRNA(Gln) + L-glutamine + ATP + H2O = L-glutaminyl-tRNA(Gln) + L-glutamate + ADP + phosphate + H(+)</text>
        <dbReference type="Rhea" id="RHEA:17521"/>
        <dbReference type="Rhea" id="RHEA-COMP:9681"/>
        <dbReference type="Rhea" id="RHEA-COMP:9684"/>
        <dbReference type="ChEBI" id="CHEBI:15377"/>
        <dbReference type="ChEBI" id="CHEBI:15378"/>
        <dbReference type="ChEBI" id="CHEBI:29985"/>
        <dbReference type="ChEBI" id="CHEBI:30616"/>
        <dbReference type="ChEBI" id="CHEBI:43474"/>
        <dbReference type="ChEBI" id="CHEBI:58359"/>
        <dbReference type="ChEBI" id="CHEBI:78520"/>
        <dbReference type="ChEBI" id="CHEBI:78521"/>
        <dbReference type="ChEBI" id="CHEBI:456216"/>
    </reaction>
</comment>
<dbReference type="GO" id="GO:0006412">
    <property type="term" value="P:translation"/>
    <property type="evidence" value="ECO:0007669"/>
    <property type="project" value="UniProtKB-UniRule"/>
</dbReference>
<accession>A0A2H0RI90</accession>
<dbReference type="InterPro" id="IPR017959">
    <property type="entry name" value="Asn/Gln-tRNA_amidoTrfase_suB/E"/>
</dbReference>
<evidence type="ECO:0000256" key="7">
    <source>
        <dbReference type="ARBA" id="ARBA00024799"/>
    </source>
</evidence>
<dbReference type="PROSITE" id="PS01234">
    <property type="entry name" value="GATB"/>
    <property type="match status" value="1"/>
</dbReference>
<dbReference type="PANTHER" id="PTHR11659">
    <property type="entry name" value="GLUTAMYL-TRNA GLN AMIDOTRANSFERASE SUBUNIT B MITOCHONDRIAL AND PROKARYOTIC PET112-RELATED"/>
    <property type="match status" value="1"/>
</dbReference>
<organism evidence="12 13">
    <name type="scientific">Candidatus Vogelbacteria bacterium CG10_big_fil_rev_8_21_14_0_10_49_38</name>
    <dbReference type="NCBI Taxonomy" id="1975043"/>
    <lineage>
        <taxon>Bacteria</taxon>
        <taxon>Candidatus Vogeliibacteriota</taxon>
    </lineage>
</organism>
<evidence type="ECO:0000256" key="4">
    <source>
        <dbReference type="ARBA" id="ARBA00022741"/>
    </source>
</evidence>
<dbReference type="HAMAP" id="MF_00121">
    <property type="entry name" value="GatB"/>
    <property type="match status" value="1"/>
</dbReference>
<dbReference type="NCBIfam" id="NF004012">
    <property type="entry name" value="PRK05477.1-2"/>
    <property type="match status" value="1"/>
</dbReference>
<dbReference type="Pfam" id="PF02934">
    <property type="entry name" value="GatB_N"/>
    <property type="match status" value="1"/>
</dbReference>
<evidence type="ECO:0000313" key="13">
    <source>
        <dbReference type="Proteomes" id="UP000230431"/>
    </source>
</evidence>
<gene>
    <name evidence="10" type="primary">gatB</name>
    <name evidence="12" type="ORF">COV08_01575</name>
</gene>
<dbReference type="InterPro" id="IPR023168">
    <property type="entry name" value="GatB_Yqey_C_2"/>
</dbReference>
<reference evidence="12 13" key="1">
    <citation type="submission" date="2017-09" db="EMBL/GenBank/DDBJ databases">
        <title>Depth-based differentiation of microbial function through sediment-hosted aquifers and enrichment of novel symbionts in the deep terrestrial subsurface.</title>
        <authorList>
            <person name="Probst A.J."/>
            <person name="Ladd B."/>
            <person name="Jarett J.K."/>
            <person name="Geller-Mcgrath D.E."/>
            <person name="Sieber C.M."/>
            <person name="Emerson J.B."/>
            <person name="Anantharaman K."/>
            <person name="Thomas B.C."/>
            <person name="Malmstrom R."/>
            <person name="Stieglmeier M."/>
            <person name="Klingl A."/>
            <person name="Woyke T."/>
            <person name="Ryan C.M."/>
            <person name="Banfield J.F."/>
        </authorList>
    </citation>
    <scope>NUCLEOTIDE SEQUENCE [LARGE SCALE GENOMIC DNA]</scope>
    <source>
        <strain evidence="12">CG10_big_fil_rev_8_21_14_0_10_49_38</strain>
    </source>
</reference>
<protein>
    <recommendedName>
        <fullName evidence="10">Aspartyl/glutamyl-tRNA(Asn/Gln) amidotransferase subunit B</fullName>
        <shortName evidence="10">Asp/Glu-ADT subunit B</shortName>
        <ecNumber evidence="10">6.3.5.-</ecNumber>
    </recommendedName>
</protein>
<evidence type="ECO:0000313" key="12">
    <source>
        <dbReference type="EMBL" id="PIR46126.1"/>
    </source>
</evidence>
<dbReference type="EC" id="6.3.5.-" evidence="10"/>
<evidence type="ECO:0000256" key="9">
    <source>
        <dbReference type="ARBA" id="ARBA00047913"/>
    </source>
</evidence>
<evidence type="ECO:0000256" key="6">
    <source>
        <dbReference type="ARBA" id="ARBA00022917"/>
    </source>
</evidence>
<dbReference type="InterPro" id="IPR003789">
    <property type="entry name" value="Asn/Gln_tRNA_amidoTrase-B-like"/>
</dbReference>
<dbReference type="GO" id="GO:0070681">
    <property type="term" value="P:glutaminyl-tRNAGln biosynthesis via transamidation"/>
    <property type="evidence" value="ECO:0007669"/>
    <property type="project" value="TreeGrafter"/>
</dbReference>
<comment type="caution">
    <text evidence="12">The sequence shown here is derived from an EMBL/GenBank/DDBJ whole genome shotgun (WGS) entry which is preliminary data.</text>
</comment>
<dbReference type="InterPro" id="IPR004413">
    <property type="entry name" value="GatB"/>
</dbReference>
<dbReference type="InterPro" id="IPR018027">
    <property type="entry name" value="Asn/Gln_amidotransferase"/>
</dbReference>
<dbReference type="GO" id="GO:0050567">
    <property type="term" value="F:glutaminyl-tRNA synthase (glutamine-hydrolyzing) activity"/>
    <property type="evidence" value="ECO:0007669"/>
    <property type="project" value="UniProtKB-UniRule"/>
</dbReference>